<proteinExistence type="predicted"/>
<gene>
    <name evidence="2" type="ORF">PG994_008895</name>
</gene>
<dbReference type="Proteomes" id="UP001480595">
    <property type="component" value="Unassembled WGS sequence"/>
</dbReference>
<dbReference type="EMBL" id="JAQQWL010000009">
    <property type="protein sequence ID" value="KAK8058447.1"/>
    <property type="molecule type" value="Genomic_DNA"/>
</dbReference>
<evidence type="ECO:0000313" key="3">
    <source>
        <dbReference type="Proteomes" id="UP001480595"/>
    </source>
</evidence>
<name>A0ABR1UIB6_9PEZI</name>
<feature type="compositionally biased region" description="Low complexity" evidence="1">
    <location>
        <begin position="13"/>
        <end position="25"/>
    </location>
</feature>
<feature type="compositionally biased region" description="Pro residues" evidence="1">
    <location>
        <begin position="169"/>
        <end position="183"/>
    </location>
</feature>
<accession>A0ABR1UIB6</accession>
<evidence type="ECO:0000313" key="2">
    <source>
        <dbReference type="EMBL" id="KAK8058447.1"/>
    </source>
</evidence>
<dbReference type="RefSeq" id="XP_066713893.1">
    <property type="nucleotide sequence ID" value="XM_066860304.1"/>
</dbReference>
<comment type="caution">
    <text evidence="2">The sequence shown here is derived from an EMBL/GenBank/DDBJ whole genome shotgun (WGS) entry which is preliminary data.</text>
</comment>
<dbReference type="GeneID" id="92093367"/>
<feature type="region of interest" description="Disordered" evidence="1">
    <location>
        <begin position="165"/>
        <end position="187"/>
    </location>
</feature>
<feature type="region of interest" description="Disordered" evidence="1">
    <location>
        <begin position="1"/>
        <end position="59"/>
    </location>
</feature>
<sequence length="260" mass="28103">MGLLRKLSRRSQQEPAPSEQQQHQEPAPPEEQQKLVDAPPPPPPPEQQQQPQHQSLLPHQFPPSFIVYDAGLTDHHYVLGESQTTPPLYAVSFHAGWTGPDVELHSGRTESDPPLATARRGILLGESSTVKLPGPDADGPDGEIVKESVSTAGDDFPYPNYDFTIEVGPPAPGSPSTPPPPPQQQQERELFDEVVAVFEWTALTKKELYFTFVGSGATGILGERWAIMAVITAIRAWDRVRRTQSAPATGVTSGGGGLAS</sequence>
<organism evidence="2 3">
    <name type="scientific">Apiospora phragmitis</name>
    <dbReference type="NCBI Taxonomy" id="2905665"/>
    <lineage>
        <taxon>Eukaryota</taxon>
        <taxon>Fungi</taxon>
        <taxon>Dikarya</taxon>
        <taxon>Ascomycota</taxon>
        <taxon>Pezizomycotina</taxon>
        <taxon>Sordariomycetes</taxon>
        <taxon>Xylariomycetidae</taxon>
        <taxon>Amphisphaeriales</taxon>
        <taxon>Apiosporaceae</taxon>
        <taxon>Apiospora</taxon>
    </lineage>
</organism>
<keyword evidence="3" id="KW-1185">Reference proteome</keyword>
<evidence type="ECO:0000256" key="1">
    <source>
        <dbReference type="SAM" id="MobiDB-lite"/>
    </source>
</evidence>
<reference evidence="2 3" key="1">
    <citation type="submission" date="2023-01" db="EMBL/GenBank/DDBJ databases">
        <title>Analysis of 21 Apiospora genomes using comparative genomics revels a genus with tremendous synthesis potential of carbohydrate active enzymes and secondary metabolites.</title>
        <authorList>
            <person name="Sorensen T."/>
        </authorList>
    </citation>
    <scope>NUCLEOTIDE SEQUENCE [LARGE SCALE GENOMIC DNA]</scope>
    <source>
        <strain evidence="2 3">CBS 135458</strain>
    </source>
</reference>
<protein>
    <submittedName>
        <fullName evidence="2">Uncharacterized protein</fullName>
    </submittedName>
</protein>
<feature type="compositionally biased region" description="Low complexity" evidence="1">
    <location>
        <begin position="47"/>
        <end position="59"/>
    </location>
</feature>